<dbReference type="EMBL" id="FN649760">
    <property type="protein sequence ID" value="CBN79486.1"/>
    <property type="molecule type" value="Genomic_DNA"/>
</dbReference>
<dbReference type="PANTHER" id="PTHR22872">
    <property type="entry name" value="BTK-BINDING PROTEIN-RELATED"/>
    <property type="match status" value="1"/>
</dbReference>
<feature type="repeat" description="RCC1" evidence="2">
    <location>
        <begin position="230"/>
        <end position="289"/>
    </location>
</feature>
<dbReference type="InterPro" id="IPR000408">
    <property type="entry name" value="Reg_chr_condens"/>
</dbReference>
<feature type="compositionally biased region" description="Low complexity" evidence="3">
    <location>
        <begin position="491"/>
        <end position="510"/>
    </location>
</feature>
<dbReference type="PROSITE" id="PS50012">
    <property type="entry name" value="RCC1_3"/>
    <property type="match status" value="5"/>
</dbReference>
<dbReference type="InterPro" id="IPR009091">
    <property type="entry name" value="RCC1/BLIP-II"/>
</dbReference>
<name>D8LJF3_ECTSI</name>
<accession>D8LJF3</accession>
<keyword evidence="6" id="KW-1185">Reference proteome</keyword>
<proteinExistence type="predicted"/>
<evidence type="ECO:0000256" key="2">
    <source>
        <dbReference type="PROSITE-ProRule" id="PRU00235"/>
    </source>
</evidence>
<organism evidence="5 6">
    <name type="scientific">Ectocarpus siliculosus</name>
    <name type="common">Brown alga</name>
    <name type="synonym">Conferva siliculosa</name>
    <dbReference type="NCBI Taxonomy" id="2880"/>
    <lineage>
        <taxon>Eukaryota</taxon>
        <taxon>Sar</taxon>
        <taxon>Stramenopiles</taxon>
        <taxon>Ochrophyta</taxon>
        <taxon>PX clade</taxon>
        <taxon>Phaeophyceae</taxon>
        <taxon>Ectocarpales</taxon>
        <taxon>Ectocarpaceae</taxon>
        <taxon>Ectocarpus</taxon>
    </lineage>
</organism>
<evidence type="ECO:0000256" key="1">
    <source>
        <dbReference type="ARBA" id="ARBA00022737"/>
    </source>
</evidence>
<feature type="repeat" description="RCC1" evidence="2">
    <location>
        <begin position="171"/>
        <end position="229"/>
    </location>
</feature>
<sequence length="579" mass="59746">MYTQLGLNDTKDRGDNNGDVGNLLPEVALGTDLQAVDVTAGLRHTAAIMNDGTVRGWGYNEKGQLGVGTTAHVGDGAEEMGDFMAVTELGDVSPVTISAGGWHTCVIVDGDLIKCWGYNQWGELGLGDQEDRGDEPDEMGDNLDFVDIGSNARVLALALGDWHSCALLDEGDVKCFGKNYAGQLGLDDTENRGDDPGEMGDDLDTVNLNGKKATAIAAGEEHTCAILEGGDLICWGLGSSGQLGQGNAMNVGDGEGNDVSSLDPIDLGTGRTAIEVTAGGNHTCALLDNYDVKCWGENDYGELGQEDTFSRGLAPNQMGDNLEAISLPTGWTLHSLSAGYYHTCALVSEVGSVDSVVCWGANFNGQIGLGISETEHIGDEEGEMGENLQMANLGGEFVAEPGDEWYEKQWFYIACGCAGAVLLCCLCVLCRQAHGDTSGRGPVKTHAVAKPRTGETPADGRSPVPGYKKSPLPGSEETPNGSAGSGPNSLAAATVATAPPATVPAATAAVGAKTRTKASPPPYNAPKSGKPGKAGRSGGMIGPKPSSTPAAFGVEAGGGGLRVGNGRRGMYLDMVSSWV</sequence>
<dbReference type="Pfam" id="PF25390">
    <property type="entry name" value="WD40_RLD"/>
    <property type="match status" value="1"/>
</dbReference>
<dbReference type="InParanoid" id="D8LJF3"/>
<dbReference type="InterPro" id="IPR051625">
    <property type="entry name" value="Signaling_Regulatory_Domain"/>
</dbReference>
<feature type="repeat" description="RCC1" evidence="2">
    <location>
        <begin position="111"/>
        <end position="170"/>
    </location>
</feature>
<reference evidence="5 6" key="1">
    <citation type="journal article" date="2010" name="Nature">
        <title>The Ectocarpus genome and the independent evolution of multicellularity in brown algae.</title>
        <authorList>
            <person name="Cock J.M."/>
            <person name="Sterck L."/>
            <person name="Rouze P."/>
            <person name="Scornet D."/>
            <person name="Allen A.E."/>
            <person name="Amoutzias G."/>
            <person name="Anthouard V."/>
            <person name="Artiguenave F."/>
            <person name="Aury J.M."/>
            <person name="Badger J.H."/>
            <person name="Beszteri B."/>
            <person name="Billiau K."/>
            <person name="Bonnet E."/>
            <person name="Bothwell J.H."/>
            <person name="Bowler C."/>
            <person name="Boyen C."/>
            <person name="Brownlee C."/>
            <person name="Carrano C.J."/>
            <person name="Charrier B."/>
            <person name="Cho G.Y."/>
            <person name="Coelho S.M."/>
            <person name="Collen J."/>
            <person name="Corre E."/>
            <person name="Da Silva C."/>
            <person name="Delage L."/>
            <person name="Delaroque N."/>
            <person name="Dittami S.M."/>
            <person name="Doulbeau S."/>
            <person name="Elias M."/>
            <person name="Farnham G."/>
            <person name="Gachon C.M."/>
            <person name="Gschloessl B."/>
            <person name="Heesch S."/>
            <person name="Jabbari K."/>
            <person name="Jubin C."/>
            <person name="Kawai H."/>
            <person name="Kimura K."/>
            <person name="Kloareg B."/>
            <person name="Kupper F.C."/>
            <person name="Lang D."/>
            <person name="Le Bail A."/>
            <person name="Leblanc C."/>
            <person name="Lerouge P."/>
            <person name="Lohr M."/>
            <person name="Lopez P.J."/>
            <person name="Martens C."/>
            <person name="Maumus F."/>
            <person name="Michel G."/>
            <person name="Miranda-Saavedra D."/>
            <person name="Morales J."/>
            <person name="Moreau H."/>
            <person name="Motomura T."/>
            <person name="Nagasato C."/>
            <person name="Napoli C.A."/>
            <person name="Nelson D.R."/>
            <person name="Nyvall-Collen P."/>
            <person name="Peters A.F."/>
            <person name="Pommier C."/>
            <person name="Potin P."/>
            <person name="Poulain J."/>
            <person name="Quesneville H."/>
            <person name="Read B."/>
            <person name="Rensing S.A."/>
            <person name="Ritter A."/>
            <person name="Rousvoal S."/>
            <person name="Samanta M."/>
            <person name="Samson G."/>
            <person name="Schroeder D.C."/>
            <person name="Segurens B."/>
            <person name="Strittmatter M."/>
            <person name="Tonon T."/>
            <person name="Tregear J.W."/>
            <person name="Valentin K."/>
            <person name="von Dassow P."/>
            <person name="Yamagishi T."/>
            <person name="Van de Peer Y."/>
            <person name="Wincker P."/>
        </authorList>
    </citation>
    <scope>NUCLEOTIDE SEQUENCE [LARGE SCALE GENOMIC DNA]</scope>
    <source>
        <strain evidence="6">Ec32 / CCAP1310/4</strain>
    </source>
</reference>
<evidence type="ECO:0000313" key="6">
    <source>
        <dbReference type="Proteomes" id="UP000002630"/>
    </source>
</evidence>
<feature type="repeat" description="RCC1" evidence="2">
    <location>
        <begin position="290"/>
        <end position="349"/>
    </location>
</feature>
<evidence type="ECO:0000313" key="5">
    <source>
        <dbReference type="EMBL" id="CBN79486.1"/>
    </source>
</evidence>
<dbReference type="PRINTS" id="PR00633">
    <property type="entry name" value="RCCNDNSATION"/>
</dbReference>
<dbReference type="PROSITE" id="PS00626">
    <property type="entry name" value="RCC1_2"/>
    <property type="match status" value="1"/>
</dbReference>
<evidence type="ECO:0000259" key="4">
    <source>
        <dbReference type="Pfam" id="PF25390"/>
    </source>
</evidence>
<dbReference type="Proteomes" id="UP000002630">
    <property type="component" value="Unassembled WGS sequence"/>
</dbReference>
<keyword evidence="1" id="KW-0677">Repeat</keyword>
<dbReference type="STRING" id="2880.D8LJF3"/>
<protein>
    <submittedName>
        <fullName evidence="5">Domain repeat protein</fullName>
    </submittedName>
</protein>
<feature type="region of interest" description="Disordered" evidence="3">
    <location>
        <begin position="436"/>
        <end position="549"/>
    </location>
</feature>
<dbReference type="eggNOG" id="KOG1426">
    <property type="taxonomic scope" value="Eukaryota"/>
</dbReference>
<feature type="domain" description="RCC1-like" evidence="4">
    <location>
        <begin position="3"/>
        <end position="374"/>
    </location>
</feature>
<dbReference type="SUPFAM" id="SSF50985">
    <property type="entry name" value="RCC1/BLIP-II"/>
    <property type="match status" value="1"/>
</dbReference>
<dbReference type="Gene3D" id="2.130.10.30">
    <property type="entry name" value="Regulator of chromosome condensation 1/beta-lactamase-inhibitor protein II"/>
    <property type="match status" value="3"/>
</dbReference>
<gene>
    <name evidence="5" type="ORF">Esi_0254_0018</name>
</gene>
<feature type="repeat" description="RCC1" evidence="2">
    <location>
        <begin position="52"/>
        <end position="110"/>
    </location>
</feature>
<evidence type="ECO:0000256" key="3">
    <source>
        <dbReference type="SAM" id="MobiDB-lite"/>
    </source>
</evidence>
<feature type="compositionally biased region" description="Polar residues" evidence="3">
    <location>
        <begin position="477"/>
        <end position="488"/>
    </location>
</feature>
<dbReference type="OrthoDB" id="538768at2759"/>
<dbReference type="AlphaFoldDB" id="D8LJF3"/>
<dbReference type="InterPro" id="IPR058923">
    <property type="entry name" value="RCC1-like_dom"/>
</dbReference>